<dbReference type="EMBL" id="JAZAQF010000100">
    <property type="protein sequence ID" value="MFG3819665.1"/>
    <property type="molecule type" value="Genomic_DNA"/>
</dbReference>
<proteinExistence type="predicted"/>
<evidence type="ECO:0000313" key="2">
    <source>
        <dbReference type="Proteomes" id="UP001604335"/>
    </source>
</evidence>
<name>A0ABW7CHW1_9CYAN</name>
<organism evidence="1 2">
    <name type="scientific">Limnothrix redekei LRLZ20PSL1</name>
    <dbReference type="NCBI Taxonomy" id="3112953"/>
    <lineage>
        <taxon>Bacteria</taxon>
        <taxon>Bacillati</taxon>
        <taxon>Cyanobacteriota</taxon>
        <taxon>Cyanophyceae</taxon>
        <taxon>Pseudanabaenales</taxon>
        <taxon>Pseudanabaenaceae</taxon>
        <taxon>Limnothrix</taxon>
    </lineage>
</organism>
<dbReference type="Proteomes" id="UP001604335">
    <property type="component" value="Unassembled WGS sequence"/>
</dbReference>
<keyword evidence="2" id="KW-1185">Reference proteome</keyword>
<feature type="non-terminal residue" evidence="1">
    <location>
        <position position="149"/>
    </location>
</feature>
<evidence type="ECO:0000313" key="1">
    <source>
        <dbReference type="EMBL" id="MFG3819665.1"/>
    </source>
</evidence>
<sequence>MPAPVPISTSTVFQFPFLTKTDVDGNPGLYPDSWNMIGLMPEPGQRVKDVTHIGIAWVKTVGAVVYFGLDQPWAATYGTADGVMKSWLKRGPNHWENRVPDGTHWLDPFMGADRNSFNSPYLRGGQKRFVFGCRLEDAAPGDYMTNALA</sequence>
<comment type="caution">
    <text evidence="1">The sequence shown here is derived from an EMBL/GenBank/DDBJ whole genome shotgun (WGS) entry which is preliminary data.</text>
</comment>
<reference evidence="2" key="1">
    <citation type="journal article" date="2024" name="Algal Res.">
        <title>Biochemical, toxicological and genomic investigation of a high-biomass producing Limnothrix strain isolated from Italian shallow drinking water reservoir.</title>
        <authorList>
            <person name="Simonazzi M."/>
            <person name="Shishido T.K."/>
            <person name="Delbaje E."/>
            <person name="Wahlsten M."/>
            <person name="Fewer D.P."/>
            <person name="Sivonen K."/>
            <person name="Pezzolesi L."/>
            <person name="Pistocchi R."/>
        </authorList>
    </citation>
    <scope>NUCLEOTIDE SEQUENCE [LARGE SCALE GENOMIC DNA]</scope>
    <source>
        <strain evidence="2">LRLZ20PSL1</strain>
    </source>
</reference>
<gene>
    <name evidence="1" type="ORF">VPK24_18630</name>
</gene>
<protein>
    <submittedName>
        <fullName evidence="1">Uncharacterized protein</fullName>
    </submittedName>
</protein>
<accession>A0ABW7CHW1</accession>